<sequence length="164" mass="17109">MLIQTPDTGNGWQTESSGPFGARCFVLQLCGDDQAAGLQRVGEVTALGDGSHWCLGVVRDRVDVDRGEPGLVVGAAEPWLQPAICVGGVADQVDDAFQRRLGVDPGRFEGFEFGFEVGELSGERGLLLAGDVGGDDSFHRVLGPLVAVSLDLVDASLQRGGVAS</sequence>
<keyword evidence="2" id="KW-1185">Reference proteome</keyword>
<name>E2S8R7_9ACTN</name>
<accession>E2S8R7</accession>
<evidence type="ECO:0000313" key="1">
    <source>
        <dbReference type="EMBL" id="EFQ84572.1"/>
    </source>
</evidence>
<proteinExistence type="predicted"/>
<gene>
    <name evidence="1" type="ORF">HMPREF0063_10424</name>
</gene>
<dbReference type="Proteomes" id="UP000003111">
    <property type="component" value="Unassembled WGS sequence"/>
</dbReference>
<dbReference type="AlphaFoldDB" id="E2S8R7"/>
<reference evidence="1" key="1">
    <citation type="submission" date="2010-08" db="EMBL/GenBank/DDBJ databases">
        <authorList>
            <person name="Muzny D."/>
            <person name="Qin X."/>
            <person name="Buhay C."/>
            <person name="Dugan-Rocha S."/>
            <person name="Ding Y."/>
            <person name="Chen G."/>
            <person name="Hawes A."/>
            <person name="Holder M."/>
            <person name="Jhangiani S."/>
            <person name="Johnson A."/>
            <person name="Khan Z."/>
            <person name="Li Z."/>
            <person name="Liu W."/>
            <person name="Liu X."/>
            <person name="Perez L."/>
            <person name="Shen H."/>
            <person name="Wang Q."/>
            <person name="Watt J."/>
            <person name="Xi L."/>
            <person name="Xin Y."/>
            <person name="Zhou J."/>
            <person name="Deng J."/>
            <person name="Jiang H."/>
            <person name="Liu Y."/>
            <person name="Qu J."/>
            <person name="Song X.-Z."/>
            <person name="Zhang L."/>
            <person name="Villasana D."/>
            <person name="Johnson A."/>
            <person name="Liu J."/>
            <person name="Liyanage D."/>
            <person name="Lorensuhewa L."/>
            <person name="Robinson T."/>
            <person name="Song A."/>
            <person name="Song B.-B."/>
            <person name="Dinh H."/>
            <person name="Thornton R."/>
            <person name="Coyle M."/>
            <person name="Francisco L."/>
            <person name="Jackson L."/>
            <person name="Javaid M."/>
            <person name="Korchina V."/>
            <person name="Kovar C."/>
            <person name="Mata R."/>
            <person name="Mathew T."/>
            <person name="Ngo R."/>
            <person name="Nguyen L."/>
            <person name="Nguyen N."/>
            <person name="Okwuonu G."/>
            <person name="Ongeri F."/>
            <person name="Pham C."/>
            <person name="Simmons D."/>
            <person name="Wilczek-Boney K."/>
            <person name="Hale W."/>
            <person name="Jakkamsetti A."/>
            <person name="Pham P."/>
            <person name="Ruth R."/>
            <person name="San Lucas F."/>
            <person name="Warren J."/>
            <person name="Zhang J."/>
            <person name="Zhao Z."/>
            <person name="Zhou C."/>
            <person name="Zhu D."/>
            <person name="Lee S."/>
            <person name="Bess C."/>
            <person name="Blankenburg K."/>
            <person name="Forbes L."/>
            <person name="Fu Q."/>
            <person name="Gubbala S."/>
            <person name="Hirani K."/>
            <person name="Jayaseelan J.C."/>
            <person name="Lara F."/>
            <person name="Munidasa M."/>
            <person name="Palculict T."/>
            <person name="Patil S."/>
            <person name="Pu L.-L."/>
            <person name="Saada N."/>
            <person name="Tang L."/>
            <person name="Weissenberger G."/>
            <person name="Zhu Y."/>
            <person name="Hemphill L."/>
            <person name="Shang Y."/>
            <person name="Youmans B."/>
            <person name="Ayvaz T."/>
            <person name="Ross M."/>
            <person name="Santibanez J."/>
            <person name="Aqrawi P."/>
            <person name="Gross S."/>
            <person name="Joshi V."/>
            <person name="Fowler G."/>
            <person name="Nazareth L."/>
            <person name="Reid J."/>
            <person name="Worley K."/>
            <person name="Petrosino J."/>
            <person name="Highlander S."/>
            <person name="Gibbs R."/>
        </authorList>
    </citation>
    <scope>NUCLEOTIDE SEQUENCE [LARGE SCALE GENOMIC DNA]</scope>
    <source>
        <strain evidence="1">DSM 15272</strain>
    </source>
</reference>
<dbReference type="HOGENOM" id="CLU_1615523_0_0_11"/>
<comment type="caution">
    <text evidence="1">The sequence shown here is derived from an EMBL/GenBank/DDBJ whole genome shotgun (WGS) entry which is preliminary data.</text>
</comment>
<organism evidence="1 2">
    <name type="scientific">Aeromicrobium marinum DSM 15272</name>
    <dbReference type="NCBI Taxonomy" id="585531"/>
    <lineage>
        <taxon>Bacteria</taxon>
        <taxon>Bacillati</taxon>
        <taxon>Actinomycetota</taxon>
        <taxon>Actinomycetes</taxon>
        <taxon>Propionibacteriales</taxon>
        <taxon>Nocardioidaceae</taxon>
        <taxon>Aeromicrobium</taxon>
    </lineage>
</organism>
<protein>
    <submittedName>
        <fullName evidence="1">Uncharacterized protein</fullName>
    </submittedName>
</protein>
<dbReference type="EMBL" id="ACLF03000002">
    <property type="protein sequence ID" value="EFQ84572.1"/>
    <property type="molecule type" value="Genomic_DNA"/>
</dbReference>
<evidence type="ECO:0000313" key="2">
    <source>
        <dbReference type="Proteomes" id="UP000003111"/>
    </source>
</evidence>